<proteinExistence type="predicted"/>
<dbReference type="Proteomes" id="UP000006622">
    <property type="component" value="Chromosome"/>
</dbReference>
<reference evidence="1" key="1">
    <citation type="submission" date="2010-07" db="EMBL/GenBank/DDBJ databases">
        <title>The complete genome of Methanosalsum zhilinae DSM 4017.</title>
        <authorList>
            <consortium name="US DOE Joint Genome Institute (JGI-PGF)"/>
            <person name="Lucas S."/>
            <person name="Copeland A."/>
            <person name="Lapidus A."/>
            <person name="Glavina del Rio T."/>
            <person name="Dalin E."/>
            <person name="Tice H."/>
            <person name="Bruce D."/>
            <person name="Goodwin L."/>
            <person name="Pitluck S."/>
            <person name="Kyrpides N."/>
            <person name="Mavromatis K."/>
            <person name="Ovchinnikova G."/>
            <person name="Daligault H."/>
            <person name="Detter J.C."/>
            <person name="Han C."/>
            <person name="Tapia R."/>
            <person name="Larimer F."/>
            <person name="Land M."/>
            <person name="Hauser L."/>
            <person name="Markowitz V."/>
            <person name="Cheng J.-F."/>
            <person name="Hugenholtz P."/>
            <person name="Woyke T."/>
            <person name="Wu D."/>
            <person name="Spring S."/>
            <person name="Schueler E."/>
            <person name="Brambilla E."/>
            <person name="Klenk H.-P."/>
            <person name="Eisen J.A."/>
        </authorList>
    </citation>
    <scope>NUCLEOTIDE SEQUENCE</scope>
    <source>
        <strain evidence="1">DSM 4017</strain>
    </source>
</reference>
<dbReference type="HOGENOM" id="CLU_3113148_0_0_2"/>
<keyword evidence="2" id="KW-1185">Reference proteome</keyword>
<name>F7XLZ3_METZD</name>
<dbReference type="KEGG" id="mzh:Mzhil_1064"/>
<protein>
    <recommendedName>
        <fullName evidence="3">Transposase IS30-like HTH domain-containing protein</fullName>
    </recommendedName>
</protein>
<evidence type="ECO:0008006" key="3">
    <source>
        <dbReference type="Google" id="ProtNLM"/>
    </source>
</evidence>
<gene>
    <name evidence="1" type="ordered locus">Mzhil_1064</name>
</gene>
<organism evidence="1 2">
    <name type="scientific">Methanosalsum zhilinae (strain DSM 4017 / NBRC 107636 / OCM 62 / WeN5)</name>
    <name type="common">Methanohalophilus zhilinae</name>
    <dbReference type="NCBI Taxonomy" id="679901"/>
    <lineage>
        <taxon>Archaea</taxon>
        <taxon>Methanobacteriati</taxon>
        <taxon>Methanobacteriota</taxon>
        <taxon>Stenosarchaea group</taxon>
        <taxon>Methanomicrobia</taxon>
        <taxon>Methanosarcinales</taxon>
        <taxon>Methanosarcinaceae</taxon>
        <taxon>Methanosalsum</taxon>
    </lineage>
</organism>
<dbReference type="EMBL" id="CP002101">
    <property type="protein sequence ID" value="AEH60921.1"/>
    <property type="molecule type" value="Genomic_DNA"/>
</dbReference>
<accession>F7XLZ3</accession>
<dbReference type="AlphaFoldDB" id="F7XLZ3"/>
<sequence>MKWDENEETKFVNLFNSGKSIEEIGYILGRNKESTYRVDRSRASGRRTWT</sequence>
<evidence type="ECO:0000313" key="1">
    <source>
        <dbReference type="EMBL" id="AEH60921.1"/>
    </source>
</evidence>
<evidence type="ECO:0000313" key="2">
    <source>
        <dbReference type="Proteomes" id="UP000006622"/>
    </source>
</evidence>